<dbReference type="InterPro" id="IPR037185">
    <property type="entry name" value="EmrE-like"/>
</dbReference>
<feature type="chain" id="PRO_5045662558" description="Probable magnesium transporter" evidence="8">
    <location>
        <begin position="19"/>
        <end position="328"/>
    </location>
</feature>
<keyword evidence="7" id="KW-0460">Magnesium</keyword>
<protein>
    <recommendedName>
        <fullName evidence="7">Probable magnesium transporter</fullName>
    </recommendedName>
</protein>
<evidence type="ECO:0000256" key="3">
    <source>
        <dbReference type="ARBA" id="ARBA00022692"/>
    </source>
</evidence>
<dbReference type="Proteomes" id="UP001244341">
    <property type="component" value="Chromosome 17b"/>
</dbReference>
<comment type="similarity">
    <text evidence="2 7">Belongs to the NIPA (TC 2.A.7) family.</text>
</comment>
<organism evidence="9 10">
    <name type="scientific">Tetradesmus obliquus</name>
    <name type="common">Green alga</name>
    <name type="synonym">Acutodesmus obliquus</name>
    <dbReference type="NCBI Taxonomy" id="3088"/>
    <lineage>
        <taxon>Eukaryota</taxon>
        <taxon>Viridiplantae</taxon>
        <taxon>Chlorophyta</taxon>
        <taxon>core chlorophytes</taxon>
        <taxon>Chlorophyceae</taxon>
        <taxon>CS clade</taxon>
        <taxon>Sphaeropleales</taxon>
        <taxon>Scenedesmaceae</taxon>
        <taxon>Tetradesmus</taxon>
    </lineage>
</organism>
<feature type="transmembrane region" description="Helical" evidence="7">
    <location>
        <begin position="78"/>
        <end position="98"/>
    </location>
</feature>
<feature type="transmembrane region" description="Helical" evidence="7">
    <location>
        <begin position="268"/>
        <end position="289"/>
    </location>
</feature>
<dbReference type="EMBL" id="CP126224">
    <property type="protein sequence ID" value="WIA24132.1"/>
    <property type="molecule type" value="Genomic_DNA"/>
</dbReference>
<evidence type="ECO:0000313" key="10">
    <source>
        <dbReference type="Proteomes" id="UP001244341"/>
    </source>
</evidence>
<comment type="subcellular location">
    <subcellularLocation>
        <location evidence="7">Cell membrane</location>
        <topology evidence="7">Multi-pass membrane protein</topology>
    </subcellularLocation>
    <subcellularLocation>
        <location evidence="7">Early endosome</location>
    </subcellularLocation>
    <subcellularLocation>
        <location evidence="1">Membrane</location>
        <topology evidence="1">Multi-pass membrane protein</topology>
    </subcellularLocation>
</comment>
<comment type="caution">
    <text evidence="7">Lacks conserved residue(s) required for the propagation of feature annotation.</text>
</comment>
<dbReference type="Gene3D" id="1.10.3730.20">
    <property type="match status" value="1"/>
</dbReference>
<dbReference type="Pfam" id="PF05653">
    <property type="entry name" value="Mg_trans_NIPA"/>
    <property type="match status" value="1"/>
</dbReference>
<evidence type="ECO:0000256" key="1">
    <source>
        <dbReference type="ARBA" id="ARBA00004141"/>
    </source>
</evidence>
<keyword evidence="7" id="KW-0967">Endosome</keyword>
<evidence type="ECO:0000256" key="6">
    <source>
        <dbReference type="ARBA" id="ARBA00025284"/>
    </source>
</evidence>
<keyword evidence="5 7" id="KW-0472">Membrane</keyword>
<name>A0ABY8USB6_TETOB</name>
<sequence length="328" mass="31559">MAPPPLLGLGLALAAAAGNNIGKGLQKAATRQLPQLNLGRSEVVRAYLGSPSWLLGLALDVGGGGAMLGALAAAPVSLVQPVAAFGLVLLAAFSHFVLQERLGPSQWRGAALATAGIVGMGVSSSSSSSSSEAHTAAAAAAAAAAVEPPTAAAAAAAAGFALSVSLGRLCAPLGVACSLGLSSAGVPLLLAYKNTAAAAADAGFALSVTLGRLAAPLGVACSLGLSSFALSVSLGRLAAPLGVACSLGLSSAGFVLQTRGFKHGSALVVCTTAAAASIVAGVLVGLLALSEPLPASRHAKLLLLGSWAAVFWGVSSMAGSEVGGARRS</sequence>
<proteinExistence type="inferred from homology"/>
<keyword evidence="7" id="KW-0813">Transport</keyword>
<keyword evidence="7" id="KW-0406">Ion transport</keyword>
<evidence type="ECO:0000256" key="8">
    <source>
        <dbReference type="SAM" id="SignalP"/>
    </source>
</evidence>
<evidence type="ECO:0000256" key="4">
    <source>
        <dbReference type="ARBA" id="ARBA00022989"/>
    </source>
</evidence>
<evidence type="ECO:0000256" key="7">
    <source>
        <dbReference type="RuleBase" id="RU363078"/>
    </source>
</evidence>
<keyword evidence="3 7" id="KW-0812">Transmembrane</keyword>
<evidence type="ECO:0000313" key="9">
    <source>
        <dbReference type="EMBL" id="WIA24132.1"/>
    </source>
</evidence>
<evidence type="ECO:0000256" key="5">
    <source>
        <dbReference type="ARBA" id="ARBA00023136"/>
    </source>
</evidence>
<feature type="transmembrane region" description="Helical" evidence="7">
    <location>
        <begin position="301"/>
        <end position="319"/>
    </location>
</feature>
<reference evidence="9 10" key="1">
    <citation type="submission" date="2023-05" db="EMBL/GenBank/DDBJ databases">
        <title>A 100% complete, gapless, phased diploid assembly of the Scenedesmus obliquus UTEX 3031 genome.</title>
        <authorList>
            <person name="Biondi T.C."/>
            <person name="Hanschen E.R."/>
            <person name="Kwon T."/>
            <person name="Eng W."/>
            <person name="Kruse C.P.S."/>
            <person name="Koehler S.I."/>
            <person name="Kunde Y."/>
            <person name="Gleasner C.D."/>
            <person name="You Mak K.T."/>
            <person name="Polle J."/>
            <person name="Hovde B.T."/>
            <person name="Starkenburg S.R."/>
        </authorList>
    </citation>
    <scope>NUCLEOTIDE SEQUENCE [LARGE SCALE GENOMIC DNA]</scope>
    <source>
        <strain evidence="9 10">DOE0152z</strain>
    </source>
</reference>
<feature type="signal peptide" evidence="8">
    <location>
        <begin position="1"/>
        <end position="18"/>
    </location>
</feature>
<dbReference type="PANTHER" id="PTHR12570">
    <property type="match status" value="1"/>
</dbReference>
<dbReference type="PANTHER" id="PTHR12570:SF65">
    <property type="entry name" value="MAGNESIUM TRANSPORTER NIPA9-RELATED"/>
    <property type="match status" value="1"/>
</dbReference>
<keyword evidence="7" id="KW-1003">Cell membrane</keyword>
<keyword evidence="10" id="KW-1185">Reference proteome</keyword>
<accession>A0ABY8USB6</accession>
<gene>
    <name evidence="9" type="ORF">OEZ85_013727</name>
</gene>
<dbReference type="SUPFAM" id="SSF103481">
    <property type="entry name" value="Multidrug resistance efflux transporter EmrE"/>
    <property type="match status" value="1"/>
</dbReference>
<keyword evidence="4 7" id="KW-1133">Transmembrane helix</keyword>
<dbReference type="InterPro" id="IPR008521">
    <property type="entry name" value="Mg_trans_NIPA"/>
</dbReference>
<comment type="subunit">
    <text evidence="7">Homodimer.</text>
</comment>
<evidence type="ECO:0000256" key="2">
    <source>
        <dbReference type="ARBA" id="ARBA00007001"/>
    </source>
</evidence>
<comment type="function">
    <text evidence="6 7">Acts as a Mg(2+) transporter. Can also transport other divalent cations such as Fe(2+), Sr(2+), Ba(2+), Mn(2+) and Co(2+) but to a much less extent than Mg(2+).</text>
</comment>
<keyword evidence="8" id="KW-0732">Signal</keyword>